<evidence type="ECO:0000256" key="7">
    <source>
        <dbReference type="ARBA" id="ARBA00048539"/>
    </source>
</evidence>
<dbReference type="Gene3D" id="3.40.50.620">
    <property type="entry name" value="HUPs"/>
    <property type="match status" value="1"/>
</dbReference>
<comment type="similarity">
    <text evidence="8">Belongs to the tRNA(Ile)-lysidine synthase family.</text>
</comment>
<dbReference type="InterPro" id="IPR012094">
    <property type="entry name" value="tRNA_Ile_lys_synt"/>
</dbReference>
<name>A0ABZ0I794_9GAMM</name>
<dbReference type="HAMAP" id="MF_01161">
    <property type="entry name" value="tRNA_Ile_lys_synt"/>
    <property type="match status" value="1"/>
</dbReference>
<dbReference type="InterPro" id="IPR011063">
    <property type="entry name" value="TilS/TtcA_N"/>
</dbReference>
<organism evidence="10 11">
    <name type="scientific">Congregibacter brevis</name>
    <dbReference type="NCBI Taxonomy" id="3081201"/>
    <lineage>
        <taxon>Bacteria</taxon>
        <taxon>Pseudomonadati</taxon>
        <taxon>Pseudomonadota</taxon>
        <taxon>Gammaproteobacteria</taxon>
        <taxon>Cellvibrionales</taxon>
        <taxon>Halieaceae</taxon>
        <taxon>Congregibacter</taxon>
    </lineage>
</organism>
<evidence type="ECO:0000256" key="2">
    <source>
        <dbReference type="ARBA" id="ARBA00022490"/>
    </source>
</evidence>
<comment type="catalytic activity">
    <reaction evidence="7 8">
        <text>cytidine(34) in tRNA(Ile2) + L-lysine + ATP = lysidine(34) in tRNA(Ile2) + AMP + diphosphate + H(+)</text>
        <dbReference type="Rhea" id="RHEA:43744"/>
        <dbReference type="Rhea" id="RHEA-COMP:10625"/>
        <dbReference type="Rhea" id="RHEA-COMP:10670"/>
        <dbReference type="ChEBI" id="CHEBI:15378"/>
        <dbReference type="ChEBI" id="CHEBI:30616"/>
        <dbReference type="ChEBI" id="CHEBI:32551"/>
        <dbReference type="ChEBI" id="CHEBI:33019"/>
        <dbReference type="ChEBI" id="CHEBI:82748"/>
        <dbReference type="ChEBI" id="CHEBI:83665"/>
        <dbReference type="ChEBI" id="CHEBI:456215"/>
        <dbReference type="EC" id="6.3.4.19"/>
    </reaction>
</comment>
<comment type="function">
    <text evidence="8">Ligates lysine onto the cytidine present at position 34 of the AUA codon-specific tRNA(Ile) that contains the anticodon CAU, in an ATP-dependent manner. Cytidine is converted to lysidine, thus changing the amino acid specificity of the tRNA from methionine to isoleucine.</text>
</comment>
<dbReference type="Gene3D" id="1.20.59.20">
    <property type="match status" value="1"/>
</dbReference>
<keyword evidence="5 8" id="KW-0547">Nucleotide-binding</keyword>
<dbReference type="SUPFAM" id="SSF52402">
    <property type="entry name" value="Adenine nucleotide alpha hydrolases-like"/>
    <property type="match status" value="1"/>
</dbReference>
<keyword evidence="3 8" id="KW-0436">Ligase</keyword>
<dbReference type="EMBL" id="CP136865">
    <property type="protein sequence ID" value="WOJ95383.1"/>
    <property type="molecule type" value="Genomic_DNA"/>
</dbReference>
<dbReference type="NCBIfam" id="TIGR02433">
    <property type="entry name" value="lysidine_TilS_C"/>
    <property type="match status" value="1"/>
</dbReference>
<comment type="domain">
    <text evidence="8">The N-terminal region contains the highly conserved SGGXDS motif, predicted to be a P-loop motif involved in ATP binding.</text>
</comment>
<dbReference type="SUPFAM" id="SSF82829">
    <property type="entry name" value="MesJ substrate recognition domain-like"/>
    <property type="match status" value="1"/>
</dbReference>
<dbReference type="SUPFAM" id="SSF56037">
    <property type="entry name" value="PheT/TilS domain"/>
    <property type="match status" value="1"/>
</dbReference>
<evidence type="ECO:0000256" key="6">
    <source>
        <dbReference type="ARBA" id="ARBA00022840"/>
    </source>
</evidence>
<dbReference type="GO" id="GO:0032267">
    <property type="term" value="F:tRNA(Ile)-lysidine synthase activity"/>
    <property type="evidence" value="ECO:0007669"/>
    <property type="project" value="UniProtKB-EC"/>
</dbReference>
<dbReference type="PANTHER" id="PTHR43033:SF1">
    <property type="entry name" value="TRNA(ILE)-LYSIDINE SYNTHASE-RELATED"/>
    <property type="match status" value="1"/>
</dbReference>
<dbReference type="Pfam" id="PF09179">
    <property type="entry name" value="TilS"/>
    <property type="match status" value="1"/>
</dbReference>
<dbReference type="CDD" id="cd01992">
    <property type="entry name" value="TilS_N"/>
    <property type="match status" value="1"/>
</dbReference>
<evidence type="ECO:0000259" key="9">
    <source>
        <dbReference type="SMART" id="SM00977"/>
    </source>
</evidence>
<dbReference type="EC" id="6.3.4.19" evidence="8"/>
<comment type="subcellular location">
    <subcellularLocation>
        <location evidence="1 8">Cytoplasm</location>
    </subcellularLocation>
</comment>
<keyword evidence="11" id="KW-1185">Reference proteome</keyword>
<protein>
    <recommendedName>
        <fullName evidence="8">tRNA(Ile)-lysidine synthase</fullName>
        <ecNumber evidence="8">6.3.4.19</ecNumber>
    </recommendedName>
    <alternativeName>
        <fullName evidence="8">tRNA(Ile)-2-lysyl-cytidine synthase</fullName>
    </alternativeName>
    <alternativeName>
        <fullName evidence="8">tRNA(Ile)-lysidine synthetase</fullName>
    </alternativeName>
</protein>
<dbReference type="NCBIfam" id="TIGR02432">
    <property type="entry name" value="lysidine_TilS_N"/>
    <property type="match status" value="1"/>
</dbReference>
<proteinExistence type="inferred from homology"/>
<feature type="binding site" evidence="8">
    <location>
        <begin position="28"/>
        <end position="33"/>
    </location>
    <ligand>
        <name>ATP</name>
        <dbReference type="ChEBI" id="CHEBI:30616"/>
    </ligand>
</feature>
<evidence type="ECO:0000256" key="5">
    <source>
        <dbReference type="ARBA" id="ARBA00022741"/>
    </source>
</evidence>
<dbReference type="Pfam" id="PF01171">
    <property type="entry name" value="ATP_bind_3"/>
    <property type="match status" value="1"/>
</dbReference>
<accession>A0ABZ0I794</accession>
<evidence type="ECO:0000256" key="1">
    <source>
        <dbReference type="ARBA" id="ARBA00004496"/>
    </source>
</evidence>
<evidence type="ECO:0000313" key="11">
    <source>
        <dbReference type="Proteomes" id="UP001626549"/>
    </source>
</evidence>
<dbReference type="RefSeq" id="WP_407326081.1">
    <property type="nucleotide sequence ID" value="NZ_CP136865.1"/>
</dbReference>
<evidence type="ECO:0000256" key="4">
    <source>
        <dbReference type="ARBA" id="ARBA00022694"/>
    </source>
</evidence>
<dbReference type="InterPro" id="IPR014729">
    <property type="entry name" value="Rossmann-like_a/b/a_fold"/>
</dbReference>
<dbReference type="InterPro" id="IPR012796">
    <property type="entry name" value="Lysidine-tRNA-synth_C"/>
</dbReference>
<keyword evidence="2 8" id="KW-0963">Cytoplasm</keyword>
<keyword evidence="4 8" id="KW-0819">tRNA processing</keyword>
<keyword evidence="6 8" id="KW-0067">ATP-binding</keyword>
<dbReference type="InterPro" id="IPR012795">
    <property type="entry name" value="tRNA_Ile_lys_synt_N"/>
</dbReference>
<evidence type="ECO:0000256" key="3">
    <source>
        <dbReference type="ARBA" id="ARBA00022598"/>
    </source>
</evidence>
<sequence length="428" mass="47540">MAHSPVFHAIAQHAATLAAARRVFVAYSGGLDSTALLHTVAKSYPNAIGLHANHGLHGDAKRWAQHCEEVCQGLDIAFESTELVIVDAGEGLEAAARTARYRWFEELLSEGDVLLMAHHQDDQAETLLLRLLRGAGPEGLSGMPVSRRLGSAALLRPLLGLPRAELKAYAEAHGLIWVDDPSNSDVRFDRNYLRQELMPLLAQRWPGYRATLSRAATQLRELNEYLPAPYLATVTGSLQDPGFQVNDLPDEPALAALSLRKWLRERSLTAPPSVRLLEFLRQLREGAGAQLCGAGWIIERYRDAVYVLPIFNEERPLEAPVRLGEWQPWPGMGHLKVVLKEGAEPLDLALKSRQGGERIEFASGQRKDLKTVFQELEVPPWWRDRLPLLALRSGPTEELLAVADLRYSPRAASLGVEVVRKGEEFPEK</sequence>
<dbReference type="PANTHER" id="PTHR43033">
    <property type="entry name" value="TRNA(ILE)-LYSIDINE SYNTHASE-RELATED"/>
    <property type="match status" value="1"/>
</dbReference>
<dbReference type="SMART" id="SM00977">
    <property type="entry name" value="TilS_C"/>
    <property type="match status" value="1"/>
</dbReference>
<gene>
    <name evidence="8 10" type="primary">tilS</name>
    <name evidence="10" type="ORF">R0137_08925</name>
</gene>
<dbReference type="Pfam" id="PF11734">
    <property type="entry name" value="TilS_C"/>
    <property type="match status" value="1"/>
</dbReference>
<evidence type="ECO:0000313" key="10">
    <source>
        <dbReference type="EMBL" id="WOJ95383.1"/>
    </source>
</evidence>
<feature type="domain" description="Lysidine-tRNA(Ile) synthetase C-terminal" evidence="9">
    <location>
        <begin position="348"/>
        <end position="421"/>
    </location>
</feature>
<dbReference type="Proteomes" id="UP001626549">
    <property type="component" value="Chromosome"/>
</dbReference>
<evidence type="ECO:0000256" key="8">
    <source>
        <dbReference type="HAMAP-Rule" id="MF_01161"/>
    </source>
</evidence>
<dbReference type="InterPro" id="IPR015262">
    <property type="entry name" value="tRNA_Ile_lys_synt_subst-bd"/>
</dbReference>
<reference evidence="10 11" key="1">
    <citation type="submission" date="2023-10" db="EMBL/GenBank/DDBJ databases">
        <title>Two novel species belonging to the OM43/NOR5 clade.</title>
        <authorList>
            <person name="Park M."/>
        </authorList>
    </citation>
    <scope>NUCLEOTIDE SEQUENCE [LARGE SCALE GENOMIC DNA]</scope>
    <source>
        <strain evidence="10 11">IMCC45268</strain>
    </source>
</reference>